<dbReference type="EMBL" id="FONY01000010">
    <property type="protein sequence ID" value="SFE94272.1"/>
    <property type="molecule type" value="Genomic_DNA"/>
</dbReference>
<organism evidence="1 2">
    <name type="scientific">Thermoflexibacter ruber</name>
    <dbReference type="NCBI Taxonomy" id="1003"/>
    <lineage>
        <taxon>Bacteria</taxon>
        <taxon>Pseudomonadati</taxon>
        <taxon>Bacteroidota</taxon>
        <taxon>Cytophagia</taxon>
        <taxon>Cytophagales</taxon>
        <taxon>Thermoflexibacteraceae</taxon>
        <taxon>Thermoflexibacter</taxon>
    </lineage>
</organism>
<evidence type="ECO:0000313" key="2">
    <source>
        <dbReference type="Proteomes" id="UP000199513"/>
    </source>
</evidence>
<reference evidence="1 2" key="1">
    <citation type="submission" date="2016-10" db="EMBL/GenBank/DDBJ databases">
        <authorList>
            <person name="de Groot N.N."/>
        </authorList>
    </citation>
    <scope>NUCLEOTIDE SEQUENCE [LARGE SCALE GENOMIC DNA]</scope>
    <source>
        <strain>GEY</strain>
        <strain evidence="2">DSM 9560</strain>
    </source>
</reference>
<dbReference type="AlphaFoldDB" id="A0A1I2EMM4"/>
<gene>
    <name evidence="1" type="ORF">SAMN04488541_1010108</name>
</gene>
<protein>
    <submittedName>
        <fullName evidence="1">Uncharacterized protein</fullName>
    </submittedName>
</protein>
<accession>A0A1I2EMM4</accession>
<sequence length="36" mass="4474">MYFCFQFMKNKGKNSFEMQINFVEIYKNLFIILNET</sequence>
<proteinExistence type="predicted"/>
<dbReference type="Proteomes" id="UP000199513">
    <property type="component" value="Unassembled WGS sequence"/>
</dbReference>
<dbReference type="STRING" id="1003.SAMN04488541_1010108"/>
<evidence type="ECO:0000313" key="1">
    <source>
        <dbReference type="EMBL" id="SFE94272.1"/>
    </source>
</evidence>
<keyword evidence="2" id="KW-1185">Reference proteome</keyword>
<name>A0A1I2EMM4_9BACT</name>